<dbReference type="Pfam" id="PF00287">
    <property type="entry name" value="Na_K-ATPase"/>
    <property type="match status" value="1"/>
</dbReference>
<dbReference type="PANTHER" id="PTHR11523">
    <property type="entry name" value="SODIUM/POTASSIUM-DEPENDENT ATPASE BETA SUBUNIT"/>
    <property type="match status" value="1"/>
</dbReference>
<gene>
    <name evidence="19" type="ORF">PYX00_000674</name>
</gene>
<evidence type="ECO:0000256" key="12">
    <source>
        <dbReference type="ARBA" id="ARBA00023065"/>
    </source>
</evidence>
<keyword evidence="14" id="KW-1015">Disulfide bond</keyword>
<comment type="caution">
    <text evidence="19">The sequence shown here is derived from an EMBL/GenBank/DDBJ whole genome shotgun (WGS) entry which is preliminary data.</text>
</comment>
<comment type="similarity">
    <text evidence="2">Belongs to the X(+)/potassium ATPases subunit beta family.</text>
</comment>
<keyword evidence="15" id="KW-0325">Glycoprotein</keyword>
<keyword evidence="7 18" id="KW-0812">Transmembrane</keyword>
<keyword evidence="12" id="KW-0406">Ion transport</keyword>
<evidence type="ECO:0000256" key="4">
    <source>
        <dbReference type="ARBA" id="ARBA00022475"/>
    </source>
</evidence>
<dbReference type="PANTHER" id="PTHR11523:SF46">
    <property type="entry name" value="SODIUM_POTASSIUM-TRANSPORTING ATPASE SUBUNIT BETA-2"/>
    <property type="match status" value="1"/>
</dbReference>
<dbReference type="EMBL" id="JARGDH010000001">
    <property type="protein sequence ID" value="KAL0279028.1"/>
    <property type="molecule type" value="Genomic_DNA"/>
</dbReference>
<dbReference type="GO" id="GO:1990573">
    <property type="term" value="P:potassium ion import across plasma membrane"/>
    <property type="evidence" value="ECO:0007669"/>
    <property type="project" value="TreeGrafter"/>
</dbReference>
<dbReference type="GO" id="GO:0001671">
    <property type="term" value="F:ATPase activator activity"/>
    <property type="evidence" value="ECO:0007669"/>
    <property type="project" value="TreeGrafter"/>
</dbReference>
<evidence type="ECO:0000256" key="5">
    <source>
        <dbReference type="ARBA" id="ARBA00022538"/>
    </source>
</evidence>
<evidence type="ECO:0000313" key="19">
    <source>
        <dbReference type="EMBL" id="KAL0279028.1"/>
    </source>
</evidence>
<evidence type="ECO:0000256" key="7">
    <source>
        <dbReference type="ARBA" id="ARBA00022692"/>
    </source>
</evidence>
<proteinExistence type="inferred from homology"/>
<comment type="subcellular location">
    <subcellularLocation>
        <location evidence="1">Cell membrane</location>
        <topology evidence="1">Single-pass type II membrane protein</topology>
    </subcellularLocation>
</comment>
<evidence type="ECO:0000256" key="8">
    <source>
        <dbReference type="ARBA" id="ARBA00022958"/>
    </source>
</evidence>
<dbReference type="FunFam" id="2.60.40.1660:FF:000004">
    <property type="entry name" value="sodium/potassium-transporting ATPase subunit beta-2"/>
    <property type="match status" value="1"/>
</dbReference>
<evidence type="ECO:0000256" key="17">
    <source>
        <dbReference type="ARBA" id="ARBA00025540"/>
    </source>
</evidence>
<protein>
    <recommendedName>
        <fullName evidence="20">Sodium/potassium-transporting ATPase subunit beta-2</fullName>
    </recommendedName>
</protein>
<accession>A0AAW2IB34</accession>
<evidence type="ECO:0000256" key="2">
    <source>
        <dbReference type="ARBA" id="ARBA00005876"/>
    </source>
</evidence>
<name>A0AAW2IB34_9NEOP</name>
<comment type="function">
    <text evidence="17">This is the non-catalytic component of the active enzyme, which catalyzes the hydrolysis of ATP coupled with the exchange of Na(+) and K(+) ions across the plasma membrane. The beta subunit regulates, through assembly of alpha/beta heterodimers, the number of sodium pumps transported to the plasma membrane.</text>
</comment>
<keyword evidence="11" id="KW-0915">Sodium</keyword>
<evidence type="ECO:0000256" key="9">
    <source>
        <dbReference type="ARBA" id="ARBA00022968"/>
    </source>
</evidence>
<keyword evidence="8" id="KW-0630">Potassium</keyword>
<dbReference type="Gene3D" id="2.60.40.1660">
    <property type="entry name" value="Na, k-atpase alpha subunit"/>
    <property type="match status" value="1"/>
</dbReference>
<dbReference type="InterPro" id="IPR038702">
    <property type="entry name" value="Na/K_ATPase_sub_beta_sf"/>
</dbReference>
<evidence type="ECO:0000256" key="15">
    <source>
        <dbReference type="ARBA" id="ARBA00023180"/>
    </source>
</evidence>
<keyword evidence="5" id="KW-0633">Potassium transport</keyword>
<keyword evidence="9" id="KW-0735">Signal-anchor</keyword>
<keyword evidence="10 18" id="KW-1133">Transmembrane helix</keyword>
<evidence type="ECO:0000256" key="1">
    <source>
        <dbReference type="ARBA" id="ARBA00004401"/>
    </source>
</evidence>
<feature type="transmembrane region" description="Helical" evidence="18">
    <location>
        <begin position="46"/>
        <end position="67"/>
    </location>
</feature>
<dbReference type="GO" id="GO:0006883">
    <property type="term" value="P:intracellular sodium ion homeostasis"/>
    <property type="evidence" value="ECO:0007669"/>
    <property type="project" value="TreeGrafter"/>
</dbReference>
<keyword evidence="3" id="KW-0813">Transport</keyword>
<dbReference type="InterPro" id="IPR000402">
    <property type="entry name" value="Na/K_ATPase_sub_beta"/>
</dbReference>
<evidence type="ECO:0000256" key="14">
    <source>
        <dbReference type="ARBA" id="ARBA00023157"/>
    </source>
</evidence>
<dbReference type="GO" id="GO:0030007">
    <property type="term" value="P:intracellular potassium ion homeostasis"/>
    <property type="evidence" value="ECO:0007669"/>
    <property type="project" value="TreeGrafter"/>
</dbReference>
<dbReference type="AlphaFoldDB" id="A0AAW2IB34"/>
<reference evidence="19" key="1">
    <citation type="journal article" date="2024" name="Gigascience">
        <title>Chromosome-level genome of the poultry shaft louse Menopon gallinae provides insight into the host-switching and adaptive evolution of parasitic lice.</title>
        <authorList>
            <person name="Xu Y."/>
            <person name="Ma L."/>
            <person name="Liu S."/>
            <person name="Liang Y."/>
            <person name="Liu Q."/>
            <person name="He Z."/>
            <person name="Tian L."/>
            <person name="Duan Y."/>
            <person name="Cai W."/>
            <person name="Li H."/>
            <person name="Song F."/>
        </authorList>
    </citation>
    <scope>NUCLEOTIDE SEQUENCE</scope>
    <source>
        <strain evidence="19">Cailab_2023a</strain>
    </source>
</reference>
<evidence type="ECO:0000256" key="3">
    <source>
        <dbReference type="ARBA" id="ARBA00022448"/>
    </source>
</evidence>
<evidence type="ECO:0000256" key="6">
    <source>
        <dbReference type="ARBA" id="ARBA00022607"/>
    </source>
</evidence>
<keyword evidence="6" id="KW-0740">Sodium/potassium transport</keyword>
<evidence type="ECO:0000256" key="18">
    <source>
        <dbReference type="SAM" id="Phobius"/>
    </source>
</evidence>
<sequence length="317" mass="36642">MADKLPFKDAVPYLRPPKKNFKDFFYEPSTGAIFGRTGSSWAKIGLFYFTFYVVLSAMFTIMLWVFFQTLNAQQPRWKLESSLIGTNPGMGFRPTPPNVNVESTLIWYKGSNQENFQYWVDALTNFLEVYRRPGLTPGRGQNIYNCDYDRPPGRGQVCDVDVKNWHPCTPENFFNYHKSGPCIFLKLNKIYGWRPEYYNDTKDLPENMPADLKEHIAAQKAQDSKLLNTVWVSCEGENPLDKENIGPVHYIPKSRGFPGYFYPFENNEGYLSPLMAIHLERPKTGVLINIECKAWAKNIIHNQKEKLGSVHIELQID</sequence>
<evidence type="ECO:0000256" key="10">
    <source>
        <dbReference type="ARBA" id="ARBA00022989"/>
    </source>
</evidence>
<keyword evidence="13 18" id="KW-0472">Membrane</keyword>
<evidence type="ECO:0000256" key="16">
    <source>
        <dbReference type="ARBA" id="ARBA00023201"/>
    </source>
</evidence>
<dbReference type="GO" id="GO:0036376">
    <property type="term" value="P:sodium ion export across plasma membrane"/>
    <property type="evidence" value="ECO:0007669"/>
    <property type="project" value="TreeGrafter"/>
</dbReference>
<keyword evidence="16" id="KW-0739">Sodium transport</keyword>
<dbReference type="GO" id="GO:0005890">
    <property type="term" value="C:sodium:potassium-exchanging ATPase complex"/>
    <property type="evidence" value="ECO:0007669"/>
    <property type="project" value="InterPro"/>
</dbReference>
<organism evidence="19">
    <name type="scientific">Menopon gallinae</name>
    <name type="common">poultry shaft louse</name>
    <dbReference type="NCBI Taxonomy" id="328185"/>
    <lineage>
        <taxon>Eukaryota</taxon>
        <taxon>Metazoa</taxon>
        <taxon>Ecdysozoa</taxon>
        <taxon>Arthropoda</taxon>
        <taxon>Hexapoda</taxon>
        <taxon>Insecta</taxon>
        <taxon>Pterygota</taxon>
        <taxon>Neoptera</taxon>
        <taxon>Paraneoptera</taxon>
        <taxon>Psocodea</taxon>
        <taxon>Troctomorpha</taxon>
        <taxon>Phthiraptera</taxon>
        <taxon>Amblycera</taxon>
        <taxon>Menoponidae</taxon>
        <taxon>Menopon</taxon>
    </lineage>
</organism>
<evidence type="ECO:0000256" key="11">
    <source>
        <dbReference type="ARBA" id="ARBA00023053"/>
    </source>
</evidence>
<evidence type="ECO:0008006" key="20">
    <source>
        <dbReference type="Google" id="ProtNLM"/>
    </source>
</evidence>
<evidence type="ECO:0000256" key="13">
    <source>
        <dbReference type="ARBA" id="ARBA00023136"/>
    </source>
</evidence>
<keyword evidence="4" id="KW-1003">Cell membrane</keyword>